<dbReference type="RefSeq" id="WP_056937495.1">
    <property type="nucleotide sequence ID" value="NZ_AZFN01000014.1"/>
</dbReference>
<evidence type="ECO:0000313" key="12">
    <source>
        <dbReference type="Proteomes" id="UP000051739"/>
    </source>
</evidence>
<evidence type="ECO:0000256" key="5">
    <source>
        <dbReference type="ARBA" id="ARBA00022741"/>
    </source>
</evidence>
<evidence type="ECO:0000256" key="2">
    <source>
        <dbReference type="ARBA" id="ARBA00012220"/>
    </source>
</evidence>
<dbReference type="GO" id="GO:0046872">
    <property type="term" value="F:metal ion binding"/>
    <property type="evidence" value="ECO:0007669"/>
    <property type="project" value="TreeGrafter"/>
</dbReference>
<comment type="similarity">
    <text evidence="8">Belongs to the glutamate--cysteine ligase type 1 family.</text>
</comment>
<evidence type="ECO:0000256" key="6">
    <source>
        <dbReference type="ARBA" id="ARBA00022840"/>
    </source>
</evidence>
<dbReference type="GO" id="GO:0004357">
    <property type="term" value="F:glutamate-cysteine ligase activity"/>
    <property type="evidence" value="ECO:0007669"/>
    <property type="project" value="UniProtKB-EC"/>
</dbReference>
<dbReference type="AlphaFoldDB" id="A0A0R1V8X8"/>
<comment type="pathway">
    <text evidence="1 9">Sulfur metabolism; glutathione biosynthesis; glutathione from L-cysteine and L-glutamate: step 1/2.</text>
</comment>
<evidence type="ECO:0000256" key="8">
    <source>
        <dbReference type="RuleBase" id="RU003544"/>
    </source>
</evidence>
<dbReference type="UniPathway" id="UPA00142">
    <property type="reaction ID" value="UER00209"/>
</dbReference>
<gene>
    <name evidence="11" type="ORF">FC60_GL000444</name>
</gene>
<dbReference type="EC" id="6.3.2.2" evidence="2 9"/>
<dbReference type="Gene3D" id="3.30.590.20">
    <property type="match status" value="1"/>
</dbReference>
<comment type="caution">
    <text evidence="11">The sequence shown here is derived from an EMBL/GenBank/DDBJ whole genome shotgun (WGS) entry which is preliminary data.</text>
</comment>
<keyword evidence="6" id="KW-0067">ATP-binding</keyword>
<dbReference type="PATRIC" id="fig|1423749.3.peg.447"/>
<evidence type="ECO:0000256" key="4">
    <source>
        <dbReference type="ARBA" id="ARBA00022684"/>
    </source>
</evidence>
<keyword evidence="3 8" id="KW-0436">Ligase</keyword>
<keyword evidence="4 8" id="KW-0317">Glutathione biosynthesis</keyword>
<evidence type="ECO:0000256" key="9">
    <source>
        <dbReference type="RuleBase" id="RU004391"/>
    </source>
</evidence>
<comment type="catalytic activity">
    <reaction evidence="7 9">
        <text>L-cysteine + L-glutamate + ATP = gamma-L-glutamyl-L-cysteine + ADP + phosphate + H(+)</text>
        <dbReference type="Rhea" id="RHEA:13285"/>
        <dbReference type="ChEBI" id="CHEBI:15378"/>
        <dbReference type="ChEBI" id="CHEBI:29985"/>
        <dbReference type="ChEBI" id="CHEBI:30616"/>
        <dbReference type="ChEBI" id="CHEBI:35235"/>
        <dbReference type="ChEBI" id="CHEBI:43474"/>
        <dbReference type="ChEBI" id="CHEBI:58173"/>
        <dbReference type="ChEBI" id="CHEBI:456216"/>
        <dbReference type="EC" id="6.3.2.2"/>
    </reaction>
</comment>
<name>A0A0R1V8X8_9LACO</name>
<dbReference type="EMBL" id="AZFN01000014">
    <property type="protein sequence ID" value="KRM01960.1"/>
    <property type="molecule type" value="Genomic_DNA"/>
</dbReference>
<evidence type="ECO:0000256" key="3">
    <source>
        <dbReference type="ARBA" id="ARBA00022598"/>
    </source>
</evidence>
<dbReference type="InterPro" id="IPR006334">
    <property type="entry name" value="Glut_cys_ligase"/>
</dbReference>
<dbReference type="PANTHER" id="PTHR38761">
    <property type="entry name" value="GLUTAMATE--CYSTEINE LIGASE"/>
    <property type="match status" value="1"/>
</dbReference>
<keyword evidence="12" id="KW-1185">Reference proteome</keyword>
<feature type="domain" description="Glutamate--cysteine ligase" evidence="10">
    <location>
        <begin position="261"/>
        <end position="338"/>
    </location>
</feature>
<evidence type="ECO:0000256" key="7">
    <source>
        <dbReference type="ARBA" id="ARBA00048819"/>
    </source>
</evidence>
<dbReference type="GO" id="GO:0005524">
    <property type="term" value="F:ATP binding"/>
    <property type="evidence" value="ECO:0007669"/>
    <property type="project" value="UniProtKB-KW"/>
</dbReference>
<sequence>MVTVKQILNENPQLMDLLLEGNFGIELEQHRILTDGQLSRYPYPQVFRSRRHNPYLKTDFSDTMTEIASAPTLGATAAVKNTKILQQIVHDQLHEDERYWPLSVLPELNDADLEYAGHNNTRHWMDDYHDYLQEKYGTVRQIMTGVHVGYSLNDSLIYGLYHHGFKEKYASMTEFRNEIYFQLAQGFVLNRWLFTYLFGCSPLLTNRPTDLPAEIQGPMRSFRSSKYGYANLPDEEVAYGNFDQFINQIQQYVDDGTYFSHHEFYGPVRLKTPADTLVDIKNNGTRWIEIRAFDLDPLSRSGISNDTLNFLELYLTYILTLEEPAELNARLVEAVELNNQVALQNPTEQFDWVKDRASELLDQLEAFADEVNAPKIYQDALLFTRRRVEDPSLTISGQIMEKLTSPEDYLNYGLLIANDRFSMNRHYEHPLEVLKDQYPENTQQLLRAAIEMGVTVIFEDDSHFELSVGDHLEFFDKTIKFIFPEGPEQYLANMFPELAEQTDEKP</sequence>
<dbReference type="Pfam" id="PF04262">
    <property type="entry name" value="Glu_cys_ligase"/>
    <property type="match status" value="2"/>
</dbReference>
<dbReference type="InterPro" id="IPR014746">
    <property type="entry name" value="Gln_synth/guanido_kin_cat_dom"/>
</dbReference>
<dbReference type="GO" id="GO:0006750">
    <property type="term" value="P:glutathione biosynthetic process"/>
    <property type="evidence" value="ECO:0007669"/>
    <property type="project" value="UniProtKB-UniPathway"/>
</dbReference>
<evidence type="ECO:0000313" key="11">
    <source>
        <dbReference type="EMBL" id="KRM01960.1"/>
    </source>
</evidence>
<organism evidence="11 12">
    <name type="scientific">Limosilactobacillus gastricus DSM 16045</name>
    <dbReference type="NCBI Taxonomy" id="1423749"/>
    <lineage>
        <taxon>Bacteria</taxon>
        <taxon>Bacillati</taxon>
        <taxon>Bacillota</taxon>
        <taxon>Bacilli</taxon>
        <taxon>Lactobacillales</taxon>
        <taxon>Lactobacillaceae</taxon>
        <taxon>Limosilactobacillus</taxon>
    </lineage>
</organism>
<dbReference type="SUPFAM" id="SSF55931">
    <property type="entry name" value="Glutamine synthetase/guanido kinase"/>
    <property type="match status" value="1"/>
</dbReference>
<keyword evidence="5" id="KW-0547">Nucleotide-binding</keyword>
<evidence type="ECO:0000259" key="10">
    <source>
        <dbReference type="Pfam" id="PF04262"/>
    </source>
</evidence>
<evidence type="ECO:0000256" key="1">
    <source>
        <dbReference type="ARBA" id="ARBA00005006"/>
    </source>
</evidence>
<dbReference type="PANTHER" id="PTHR38761:SF1">
    <property type="entry name" value="GLUTAMATE--CYSTEINE LIGASE"/>
    <property type="match status" value="1"/>
</dbReference>
<reference evidence="11 12" key="1">
    <citation type="journal article" date="2015" name="Genome Announc.">
        <title>Expanding the biotechnology potential of lactobacilli through comparative genomics of 213 strains and associated genera.</title>
        <authorList>
            <person name="Sun Z."/>
            <person name="Harris H.M."/>
            <person name="McCann A."/>
            <person name="Guo C."/>
            <person name="Argimon S."/>
            <person name="Zhang W."/>
            <person name="Yang X."/>
            <person name="Jeffery I.B."/>
            <person name="Cooney J.C."/>
            <person name="Kagawa T.F."/>
            <person name="Liu W."/>
            <person name="Song Y."/>
            <person name="Salvetti E."/>
            <person name="Wrobel A."/>
            <person name="Rasinkangas P."/>
            <person name="Parkhill J."/>
            <person name="Rea M.C."/>
            <person name="O'Sullivan O."/>
            <person name="Ritari J."/>
            <person name="Douillard F.P."/>
            <person name="Paul Ross R."/>
            <person name="Yang R."/>
            <person name="Briner A.E."/>
            <person name="Felis G.E."/>
            <person name="de Vos W.M."/>
            <person name="Barrangou R."/>
            <person name="Klaenhammer T.R."/>
            <person name="Caufield P.W."/>
            <person name="Cui Y."/>
            <person name="Zhang H."/>
            <person name="O'Toole P.W."/>
        </authorList>
    </citation>
    <scope>NUCLEOTIDE SEQUENCE [LARGE SCALE GENOMIC DNA]</scope>
    <source>
        <strain evidence="11 12">DSM 16045</strain>
    </source>
</reference>
<dbReference type="GO" id="GO:0005829">
    <property type="term" value="C:cytosol"/>
    <property type="evidence" value="ECO:0007669"/>
    <property type="project" value="TreeGrafter"/>
</dbReference>
<feature type="domain" description="Glutamate--cysteine ligase" evidence="10">
    <location>
        <begin position="12"/>
        <end position="254"/>
    </location>
</feature>
<proteinExistence type="inferred from homology"/>
<accession>A0A0R1V8X8</accession>
<protein>
    <recommendedName>
        <fullName evidence="2 9">Glutamate--cysteine ligase</fullName>
        <ecNumber evidence="2 9">6.3.2.2</ecNumber>
    </recommendedName>
</protein>
<dbReference type="Proteomes" id="UP000051739">
    <property type="component" value="Unassembled WGS sequence"/>
</dbReference>
<dbReference type="InterPro" id="IPR007370">
    <property type="entry name" value="Glu_cys_ligase"/>
</dbReference>